<reference evidence="2 3" key="1">
    <citation type="submission" date="2017-05" db="EMBL/GenBank/DDBJ databases">
        <authorList>
            <person name="Song R."/>
            <person name="Chenine A.L."/>
            <person name="Ruprecht R.M."/>
        </authorList>
    </citation>
    <scope>NUCLEOTIDE SEQUENCE [LARGE SCALE GENOMIC DNA]</scope>
    <source>
        <strain evidence="2 3">CECT 8899</strain>
    </source>
</reference>
<dbReference type="RefSeq" id="WP_093992568.1">
    <property type="nucleotide sequence ID" value="NZ_FXZK01000004.1"/>
</dbReference>
<dbReference type="OrthoDB" id="7727934at2"/>
<keyword evidence="3" id="KW-1185">Reference proteome</keyword>
<dbReference type="Proteomes" id="UP000201613">
    <property type="component" value="Unassembled WGS sequence"/>
</dbReference>
<protein>
    <submittedName>
        <fullName evidence="2">Uncharacterized protein</fullName>
    </submittedName>
</protein>
<dbReference type="AlphaFoldDB" id="A0A238LFA7"/>
<dbReference type="EMBL" id="FXZK01000004">
    <property type="protein sequence ID" value="SMY08397.1"/>
    <property type="molecule type" value="Genomic_DNA"/>
</dbReference>
<evidence type="ECO:0000313" key="2">
    <source>
        <dbReference type="EMBL" id="SMY08397.1"/>
    </source>
</evidence>
<keyword evidence="1" id="KW-0732">Signal</keyword>
<sequence length="117" mass="12774">MTRWGLALGAAAMPALALAGPYDGVYRQVANAECALVGVDGGSIEIREGLFYGVEMECRMTRPVDVVNMDATLYTMQCTGEAETWTERAMVMDAADGDGIIMLWNGYAFRYDRCPES</sequence>
<organism evidence="2 3">
    <name type="scientific">Flavimaricola marinus</name>
    <dbReference type="NCBI Taxonomy" id="1819565"/>
    <lineage>
        <taxon>Bacteria</taxon>
        <taxon>Pseudomonadati</taxon>
        <taxon>Pseudomonadota</taxon>
        <taxon>Alphaproteobacteria</taxon>
        <taxon>Rhodobacterales</taxon>
        <taxon>Paracoccaceae</taxon>
        <taxon>Flavimaricola</taxon>
    </lineage>
</organism>
<proteinExistence type="predicted"/>
<accession>A0A238LFA7</accession>
<evidence type="ECO:0000256" key="1">
    <source>
        <dbReference type="SAM" id="SignalP"/>
    </source>
</evidence>
<feature type="signal peptide" evidence="1">
    <location>
        <begin position="1"/>
        <end position="19"/>
    </location>
</feature>
<name>A0A238LFA7_9RHOB</name>
<gene>
    <name evidence="2" type="ORF">LOM8899_02548</name>
</gene>
<feature type="chain" id="PRO_5012760024" evidence="1">
    <location>
        <begin position="20"/>
        <end position="117"/>
    </location>
</feature>
<evidence type="ECO:0000313" key="3">
    <source>
        <dbReference type="Proteomes" id="UP000201613"/>
    </source>
</evidence>